<reference evidence="2" key="1">
    <citation type="submission" date="2023-06" db="EMBL/GenBank/DDBJ databases">
        <authorList>
            <consortium name="Lawrence Berkeley National Laboratory"/>
            <person name="Ahrendt S."/>
            <person name="Sahu N."/>
            <person name="Indic B."/>
            <person name="Wong-Bajracharya J."/>
            <person name="Merenyi Z."/>
            <person name="Ke H.-M."/>
            <person name="Monk M."/>
            <person name="Kocsube S."/>
            <person name="Drula E."/>
            <person name="Lipzen A."/>
            <person name="Balint B."/>
            <person name="Henrissat B."/>
            <person name="Andreopoulos B."/>
            <person name="Martin F.M."/>
            <person name="Harder C.B."/>
            <person name="Rigling D."/>
            <person name="Ford K.L."/>
            <person name="Foster G.D."/>
            <person name="Pangilinan J."/>
            <person name="Papanicolaou A."/>
            <person name="Barry K."/>
            <person name="LaButti K."/>
            <person name="Viragh M."/>
            <person name="Koriabine M."/>
            <person name="Yan M."/>
            <person name="Riley R."/>
            <person name="Champramary S."/>
            <person name="Plett K.L."/>
            <person name="Tsai I.J."/>
            <person name="Slot J."/>
            <person name="Sipos G."/>
            <person name="Plett J."/>
            <person name="Nagy L.G."/>
            <person name="Grigoriev I.V."/>
        </authorList>
    </citation>
    <scope>NUCLEOTIDE SEQUENCE</scope>
    <source>
        <strain evidence="2">FPL87.14</strain>
    </source>
</reference>
<feature type="region of interest" description="Disordered" evidence="1">
    <location>
        <begin position="276"/>
        <end position="336"/>
    </location>
</feature>
<feature type="compositionally biased region" description="Basic and acidic residues" evidence="1">
    <location>
        <begin position="146"/>
        <end position="160"/>
    </location>
</feature>
<feature type="region of interest" description="Disordered" evidence="1">
    <location>
        <begin position="212"/>
        <end position="243"/>
    </location>
</feature>
<dbReference type="EMBL" id="JAUEPT010000116">
    <property type="protein sequence ID" value="KAK0431346.1"/>
    <property type="molecule type" value="Genomic_DNA"/>
</dbReference>
<keyword evidence="3" id="KW-1185">Reference proteome</keyword>
<evidence type="ECO:0000313" key="2">
    <source>
        <dbReference type="EMBL" id="KAK0431346.1"/>
    </source>
</evidence>
<protein>
    <submittedName>
        <fullName evidence="2">Uncharacterized protein</fullName>
    </submittedName>
</protein>
<feature type="compositionally biased region" description="Polar residues" evidence="1">
    <location>
        <begin position="311"/>
        <end position="320"/>
    </location>
</feature>
<feature type="compositionally biased region" description="Low complexity" evidence="1">
    <location>
        <begin position="212"/>
        <end position="227"/>
    </location>
</feature>
<dbReference type="AlphaFoldDB" id="A0AA39IVP7"/>
<gene>
    <name evidence="2" type="ORF">EV421DRAFT_1743181</name>
</gene>
<comment type="caution">
    <text evidence="2">The sequence shown here is derived from an EMBL/GenBank/DDBJ whole genome shotgun (WGS) entry which is preliminary data.</text>
</comment>
<name>A0AA39IVP7_9AGAR</name>
<accession>A0AA39IVP7</accession>
<evidence type="ECO:0000313" key="3">
    <source>
        <dbReference type="Proteomes" id="UP001175226"/>
    </source>
</evidence>
<sequence>MYYKLPNSEKSAWEELAVEEHEIVTKEYEEKLKAPISKDPKNLQERILLHGSIIETIMQYVLKLLIDIIEAERANFKRFILLIYGNFIKKCFTNTPTLKSIGFASEADGIALHTIEGELYNTAEDLEEMPAVEAFTKKMKTLREPPVKKKPDVLKEKTGSEDEAAVTNTAEKTKEPKVSIELAKGSLMGPLEPEPDKSASNTLESLTEGRKSLLSAASQPSSPGLPANQSPLPRDPGREPALCPLVSPVVSRASSPSRSRPLSSVMLRANSVMVELSGNTPAGRKRGADGVEPEQEEPACHKEKRPCKELATNSESSAQGKSILEPFNDSASPAVNNPPKLKLPAIKSDVDPVKEFETKFWMWWSQLQPKYHAQDKSNVMLLIGEDGHPDGHSKGSWKAL</sequence>
<organism evidence="2 3">
    <name type="scientific">Armillaria borealis</name>
    <dbReference type="NCBI Taxonomy" id="47425"/>
    <lineage>
        <taxon>Eukaryota</taxon>
        <taxon>Fungi</taxon>
        <taxon>Dikarya</taxon>
        <taxon>Basidiomycota</taxon>
        <taxon>Agaricomycotina</taxon>
        <taxon>Agaricomycetes</taxon>
        <taxon>Agaricomycetidae</taxon>
        <taxon>Agaricales</taxon>
        <taxon>Marasmiineae</taxon>
        <taxon>Physalacriaceae</taxon>
        <taxon>Armillaria</taxon>
    </lineage>
</organism>
<dbReference type="Proteomes" id="UP001175226">
    <property type="component" value="Unassembled WGS sequence"/>
</dbReference>
<feature type="region of interest" description="Disordered" evidence="1">
    <location>
        <begin position="146"/>
        <end position="178"/>
    </location>
</feature>
<proteinExistence type="predicted"/>
<evidence type="ECO:0000256" key="1">
    <source>
        <dbReference type="SAM" id="MobiDB-lite"/>
    </source>
</evidence>